<keyword evidence="2" id="KW-0479">Metal-binding</keyword>
<dbReference type="GO" id="GO:0016846">
    <property type="term" value="F:carbon-sulfur lyase activity"/>
    <property type="evidence" value="ECO:0007669"/>
    <property type="project" value="InterPro"/>
</dbReference>
<dbReference type="EMBL" id="LGRX02003220">
    <property type="protein sequence ID" value="KAK3282621.1"/>
    <property type="molecule type" value="Genomic_DNA"/>
</dbReference>
<proteinExistence type="inferred from homology"/>
<dbReference type="Gene3D" id="3.90.1590.10">
    <property type="entry name" value="glutathione-dependent formaldehyde- activating enzyme (gfa)"/>
    <property type="match status" value="1"/>
</dbReference>
<comment type="caution">
    <text evidence="6">The sequence shown here is derived from an EMBL/GenBank/DDBJ whole genome shotgun (WGS) entry which is preliminary data.</text>
</comment>
<dbReference type="PROSITE" id="PS51891">
    <property type="entry name" value="CENP_V_GFA"/>
    <property type="match status" value="1"/>
</dbReference>
<evidence type="ECO:0000259" key="5">
    <source>
        <dbReference type="PROSITE" id="PS51891"/>
    </source>
</evidence>
<feature type="domain" description="CENP-V/GFA" evidence="5">
    <location>
        <begin position="65"/>
        <end position="194"/>
    </location>
</feature>
<feature type="non-terminal residue" evidence="6">
    <location>
        <position position="380"/>
    </location>
</feature>
<evidence type="ECO:0000256" key="4">
    <source>
        <dbReference type="ARBA" id="ARBA00023239"/>
    </source>
</evidence>
<sequence length="380" mass="41074">MAAEPASGKVSRDLFRQLNKISRCRILSNQEVDLQLSNFGSGPLMWNQRALASTAATASSSWQVLQGRCSCGSVGWNATGQSIANFVCHCSLCRAALTGGEHSLSASTFRPEQIAWHNEAGMAKETPNGSKNVRMHCRSCGDYVAEDARATLGVYALPLSLSDESSELGAYRPNMHIFYGSRAVDADDHLPKWETLPQGKLLGGTRPESRKGGYDEVSGRYFKDALPPWSQRAPEPAQYTFTETDPGVNHSMHIAEEKLAERLERKYLPSPNPFVAPASKKKFSRHCPAARQQAAGLWEPVPGRRPGSKPQASGILCPAAGPAASRRPLGTCARPPASQVLYFATVRALPTWAVRQSGGVAGCAPKRRGGGLCAKVEEWQ</sequence>
<organism evidence="6 7">
    <name type="scientific">Cymbomonas tetramitiformis</name>
    <dbReference type="NCBI Taxonomy" id="36881"/>
    <lineage>
        <taxon>Eukaryota</taxon>
        <taxon>Viridiplantae</taxon>
        <taxon>Chlorophyta</taxon>
        <taxon>Pyramimonadophyceae</taxon>
        <taxon>Pyramimonadales</taxon>
        <taxon>Pyramimonadaceae</taxon>
        <taxon>Cymbomonas</taxon>
    </lineage>
</organism>
<dbReference type="Pfam" id="PF04828">
    <property type="entry name" value="GFA"/>
    <property type="match status" value="1"/>
</dbReference>
<evidence type="ECO:0000313" key="6">
    <source>
        <dbReference type="EMBL" id="KAK3282621.1"/>
    </source>
</evidence>
<keyword evidence="4" id="KW-0456">Lyase</keyword>
<dbReference type="PANTHER" id="PTHR33337">
    <property type="entry name" value="GFA DOMAIN-CONTAINING PROTEIN"/>
    <property type="match status" value="1"/>
</dbReference>
<dbReference type="GO" id="GO:0046872">
    <property type="term" value="F:metal ion binding"/>
    <property type="evidence" value="ECO:0007669"/>
    <property type="project" value="UniProtKB-KW"/>
</dbReference>
<dbReference type="InterPro" id="IPR006913">
    <property type="entry name" value="CENP-V/GFA"/>
</dbReference>
<dbReference type="SUPFAM" id="SSF51316">
    <property type="entry name" value="Mss4-like"/>
    <property type="match status" value="1"/>
</dbReference>
<evidence type="ECO:0000256" key="2">
    <source>
        <dbReference type="ARBA" id="ARBA00022723"/>
    </source>
</evidence>
<evidence type="ECO:0000256" key="1">
    <source>
        <dbReference type="ARBA" id="ARBA00005495"/>
    </source>
</evidence>
<keyword evidence="7" id="KW-1185">Reference proteome</keyword>
<accession>A0AAE0GSA8</accession>
<dbReference type="AlphaFoldDB" id="A0AAE0GSA8"/>
<keyword evidence="3" id="KW-0862">Zinc</keyword>
<reference evidence="6 7" key="1">
    <citation type="journal article" date="2015" name="Genome Biol. Evol.">
        <title>Comparative Genomics of a Bacterivorous Green Alga Reveals Evolutionary Causalities and Consequences of Phago-Mixotrophic Mode of Nutrition.</title>
        <authorList>
            <person name="Burns J.A."/>
            <person name="Paasch A."/>
            <person name="Narechania A."/>
            <person name="Kim E."/>
        </authorList>
    </citation>
    <scope>NUCLEOTIDE SEQUENCE [LARGE SCALE GENOMIC DNA]</scope>
    <source>
        <strain evidence="6 7">PLY_AMNH</strain>
    </source>
</reference>
<evidence type="ECO:0000256" key="3">
    <source>
        <dbReference type="ARBA" id="ARBA00022833"/>
    </source>
</evidence>
<gene>
    <name evidence="6" type="ORF">CYMTET_9643</name>
</gene>
<comment type="similarity">
    <text evidence="1">Belongs to the Gfa family.</text>
</comment>
<protein>
    <recommendedName>
        <fullName evidence="5">CENP-V/GFA domain-containing protein</fullName>
    </recommendedName>
</protein>
<evidence type="ECO:0000313" key="7">
    <source>
        <dbReference type="Proteomes" id="UP001190700"/>
    </source>
</evidence>
<name>A0AAE0GSA8_9CHLO</name>
<dbReference type="Proteomes" id="UP001190700">
    <property type="component" value="Unassembled WGS sequence"/>
</dbReference>
<dbReference type="PANTHER" id="PTHR33337:SF40">
    <property type="entry name" value="CENP-V_GFA DOMAIN-CONTAINING PROTEIN-RELATED"/>
    <property type="match status" value="1"/>
</dbReference>
<dbReference type="InterPro" id="IPR011057">
    <property type="entry name" value="Mss4-like_sf"/>
</dbReference>